<accession>A0AAE3GQF3</accession>
<organism evidence="1 2">
    <name type="scientific">Limnofasciculus baicalensis BBK-W-15</name>
    <dbReference type="NCBI Taxonomy" id="2699891"/>
    <lineage>
        <taxon>Bacteria</taxon>
        <taxon>Bacillati</taxon>
        <taxon>Cyanobacteriota</taxon>
        <taxon>Cyanophyceae</taxon>
        <taxon>Coleofasciculales</taxon>
        <taxon>Coleofasciculaceae</taxon>
        <taxon>Limnofasciculus</taxon>
        <taxon>Limnofasciculus baicalensis</taxon>
    </lineage>
</organism>
<evidence type="ECO:0000313" key="1">
    <source>
        <dbReference type="EMBL" id="MCP2728810.1"/>
    </source>
</evidence>
<dbReference type="AlphaFoldDB" id="A0AAE3GQF3"/>
<proteinExistence type="predicted"/>
<protein>
    <submittedName>
        <fullName evidence="1">Uncharacterized protein</fullName>
    </submittedName>
</protein>
<sequence>MKRTGRIYLNDLNIDQRIQGFKKRQKNTHAEIKSMLGYTLKKVDWSSIQVLSIEDLKKVKHGK</sequence>
<dbReference type="Proteomes" id="UP001204953">
    <property type="component" value="Unassembled WGS sequence"/>
</dbReference>
<reference evidence="1" key="1">
    <citation type="submission" date="2022-06" db="EMBL/GenBank/DDBJ databases">
        <title>New cyanobacteria of genus Symplocastrum in benthos of Lake Baikal.</title>
        <authorList>
            <person name="Sorokovikova E."/>
            <person name="Tikhonova I."/>
            <person name="Krasnopeev A."/>
            <person name="Evseev P."/>
            <person name="Gladkikh A."/>
            <person name="Belykh O."/>
        </authorList>
    </citation>
    <scope>NUCLEOTIDE SEQUENCE</scope>
    <source>
        <strain evidence="1">BBK-W-15</strain>
    </source>
</reference>
<dbReference type="EMBL" id="JAMZMM010000075">
    <property type="protein sequence ID" value="MCP2728810.1"/>
    <property type="molecule type" value="Genomic_DNA"/>
</dbReference>
<gene>
    <name evidence="1" type="ORF">NJ959_10060</name>
</gene>
<keyword evidence="2" id="KW-1185">Reference proteome</keyword>
<comment type="caution">
    <text evidence="1">The sequence shown here is derived from an EMBL/GenBank/DDBJ whole genome shotgun (WGS) entry which is preliminary data.</text>
</comment>
<evidence type="ECO:0000313" key="2">
    <source>
        <dbReference type="Proteomes" id="UP001204953"/>
    </source>
</evidence>
<name>A0AAE3GQF3_9CYAN</name>
<dbReference type="RefSeq" id="WP_254011603.1">
    <property type="nucleotide sequence ID" value="NZ_JAMZMM010000075.1"/>
</dbReference>